<dbReference type="InterPro" id="IPR026352">
    <property type="entry name" value="Nanowire_3heme"/>
</dbReference>
<dbReference type="PANTHER" id="PTHR39425">
    <property type="entry name" value="LIPOPROTEIN CYTOCHROME C"/>
    <property type="match status" value="1"/>
</dbReference>
<evidence type="ECO:0000313" key="4">
    <source>
        <dbReference type="Proteomes" id="UP001162734"/>
    </source>
</evidence>
<dbReference type="Proteomes" id="UP001162734">
    <property type="component" value="Chromosome"/>
</dbReference>
<feature type="signal peptide" evidence="1">
    <location>
        <begin position="1"/>
        <end position="21"/>
    </location>
</feature>
<dbReference type="Gene3D" id="3.90.10.10">
    <property type="entry name" value="Cytochrome C3"/>
    <property type="match status" value="2"/>
</dbReference>
<keyword evidence="1" id="KW-0732">Signal</keyword>
<evidence type="ECO:0000259" key="2">
    <source>
        <dbReference type="Pfam" id="PF14522"/>
    </source>
</evidence>
<reference evidence="4" key="1">
    <citation type="journal article" date="2022" name="Int. J. Syst. Evol. Microbiol.">
        <title>Anaeromyxobacter oryzae sp. nov., Anaeromyxobacter diazotrophicus sp. nov. and Anaeromyxobacter paludicola sp. nov., isolated from paddy soils.</title>
        <authorList>
            <person name="Itoh H."/>
            <person name="Xu Z."/>
            <person name="Mise K."/>
            <person name="Masuda Y."/>
            <person name="Ushijima N."/>
            <person name="Hayakawa C."/>
            <person name="Shiratori Y."/>
            <person name="Senoo K."/>
        </authorList>
    </citation>
    <scope>NUCLEOTIDE SEQUENCE [LARGE SCALE GENOMIC DNA]</scope>
    <source>
        <strain evidence="4">Red630</strain>
    </source>
</reference>
<dbReference type="PROSITE" id="PS51257">
    <property type="entry name" value="PROKAR_LIPOPROTEIN"/>
    <property type="match status" value="1"/>
</dbReference>
<protein>
    <recommendedName>
        <fullName evidence="2">Cytochrome c7-like domain-containing protein</fullName>
    </recommendedName>
</protein>
<feature type="domain" description="Cytochrome c7-like" evidence="2">
    <location>
        <begin position="55"/>
        <end position="129"/>
    </location>
</feature>
<feature type="chain" id="PRO_5045431731" description="Cytochrome c7-like domain-containing protein" evidence="1">
    <location>
        <begin position="22"/>
        <end position="271"/>
    </location>
</feature>
<dbReference type="Pfam" id="PF14522">
    <property type="entry name" value="Cytochrome_C7"/>
    <property type="match status" value="2"/>
</dbReference>
<sequence length="271" mass="29281">MRRRRIGLLPALLIFSACASAELAAPPPPARPALRRLEPGTFLLARTGDGSAPAVLFEHWRHRSRYTCRLCHVDIGFALARGATGVSAETIASGHHCGACHNGRPRARDRVAFAACDEGPVEGDCLRCHAGEGLGSGDGLERHARDYDAFARGLPRTPSGQPDWARAEAERRLSLLDFAEGAAPVGARLKMERDVAFELDRAGGIVFSHARHARWSGCELCHPQIFTTRAKATLGFRMRRIMAGDQCGACHGKVAFDLGECGLCHTEPRDG</sequence>
<gene>
    <name evidence="3" type="ORF">AMPC_23250</name>
</gene>
<dbReference type="PANTHER" id="PTHR39425:SF1">
    <property type="entry name" value="CYTOCHROME C7-LIKE DOMAIN-CONTAINING PROTEIN"/>
    <property type="match status" value="1"/>
</dbReference>
<dbReference type="SUPFAM" id="SSF48695">
    <property type="entry name" value="Multiheme cytochromes"/>
    <property type="match status" value="2"/>
</dbReference>
<proteinExistence type="predicted"/>
<name>A0ABM7XBG1_9BACT</name>
<evidence type="ECO:0000313" key="3">
    <source>
        <dbReference type="EMBL" id="BDG09212.1"/>
    </source>
</evidence>
<dbReference type="RefSeq" id="WP_248340967.1">
    <property type="nucleotide sequence ID" value="NZ_AP025592.1"/>
</dbReference>
<accession>A0ABM7XBG1</accession>
<dbReference type="InterPro" id="IPR029467">
    <property type="entry name" value="Cyt_c7-like"/>
</dbReference>
<dbReference type="NCBIfam" id="TIGR04257">
    <property type="entry name" value="nanowire_3heme"/>
    <property type="match status" value="1"/>
</dbReference>
<dbReference type="EMBL" id="AP025592">
    <property type="protein sequence ID" value="BDG09212.1"/>
    <property type="molecule type" value="Genomic_DNA"/>
</dbReference>
<evidence type="ECO:0000256" key="1">
    <source>
        <dbReference type="SAM" id="SignalP"/>
    </source>
</evidence>
<feature type="domain" description="Cytochrome c7-like" evidence="2">
    <location>
        <begin position="206"/>
        <end position="266"/>
    </location>
</feature>
<keyword evidence="4" id="KW-1185">Reference proteome</keyword>
<organism evidence="3 4">
    <name type="scientific">Anaeromyxobacter paludicola</name>
    <dbReference type="NCBI Taxonomy" id="2918171"/>
    <lineage>
        <taxon>Bacteria</taxon>
        <taxon>Pseudomonadati</taxon>
        <taxon>Myxococcota</taxon>
        <taxon>Myxococcia</taxon>
        <taxon>Myxococcales</taxon>
        <taxon>Cystobacterineae</taxon>
        <taxon>Anaeromyxobacteraceae</taxon>
        <taxon>Anaeromyxobacter</taxon>
    </lineage>
</organism>
<dbReference type="InterPro" id="IPR036280">
    <property type="entry name" value="Multihaem_cyt_sf"/>
</dbReference>